<dbReference type="SUPFAM" id="SSF53335">
    <property type="entry name" value="S-adenosyl-L-methionine-dependent methyltransferases"/>
    <property type="match status" value="1"/>
</dbReference>
<accession>A0ABS9C8T2</accession>
<dbReference type="EMBL" id="JACSGT010000002">
    <property type="protein sequence ID" value="MCF2220983.1"/>
    <property type="molecule type" value="Genomic_DNA"/>
</dbReference>
<organism evidence="1 2">
    <name type="scientific">Chryseobacterium indicum</name>
    <dbReference type="NCBI Taxonomy" id="2766954"/>
    <lineage>
        <taxon>Bacteria</taxon>
        <taxon>Pseudomonadati</taxon>
        <taxon>Bacteroidota</taxon>
        <taxon>Flavobacteriia</taxon>
        <taxon>Flavobacteriales</taxon>
        <taxon>Weeksellaceae</taxon>
        <taxon>Chryseobacterium group</taxon>
        <taxon>Chryseobacterium</taxon>
    </lineage>
</organism>
<evidence type="ECO:0000313" key="2">
    <source>
        <dbReference type="Proteomes" id="UP001430374"/>
    </source>
</evidence>
<gene>
    <name evidence="1" type="ORF">H9Q08_16990</name>
</gene>
<protein>
    <submittedName>
        <fullName evidence="1">Uncharacterized protein</fullName>
    </submittedName>
</protein>
<dbReference type="InterPro" id="IPR029063">
    <property type="entry name" value="SAM-dependent_MTases_sf"/>
</dbReference>
<keyword evidence="2" id="KW-1185">Reference proteome</keyword>
<dbReference type="Proteomes" id="UP001430374">
    <property type="component" value="Unassembled WGS sequence"/>
</dbReference>
<reference evidence="1" key="1">
    <citation type="submission" date="2021-08" db="EMBL/GenBank/DDBJ databases">
        <title>Complete genome sequence of Chryseobacterium sp strain PS-8.</title>
        <authorList>
            <person name="Das S.K."/>
        </authorList>
    </citation>
    <scope>NUCLEOTIDE SEQUENCE</scope>
    <source>
        <strain evidence="1">PS-8</strain>
    </source>
</reference>
<proteinExistence type="predicted"/>
<evidence type="ECO:0000313" key="1">
    <source>
        <dbReference type="EMBL" id="MCF2220983.1"/>
    </source>
</evidence>
<sequence>MINDVNMNVVNFYEVLKTQYEALHEKIESTLHSRETYKKALFIYETPRLFAENPVIRAWAFYVSCNQ</sequence>
<name>A0ABS9C8T2_9FLAO</name>
<comment type="caution">
    <text evidence="1">The sequence shown here is derived from an EMBL/GenBank/DDBJ whole genome shotgun (WGS) entry which is preliminary data.</text>
</comment>